<protein>
    <submittedName>
        <fullName evidence="6">Alcohol dehydrogenase</fullName>
    </submittedName>
</protein>
<dbReference type="RefSeq" id="WP_317978849.1">
    <property type="nucleotide sequence ID" value="NZ_BTCL01000002.1"/>
</dbReference>
<dbReference type="Gene3D" id="3.90.180.10">
    <property type="entry name" value="Medium-chain alcohol dehydrogenases, catalytic domain"/>
    <property type="match status" value="1"/>
</dbReference>
<dbReference type="PANTHER" id="PTHR43401">
    <property type="entry name" value="L-THREONINE 3-DEHYDROGENASE"/>
    <property type="match status" value="1"/>
</dbReference>
<keyword evidence="1 4" id="KW-0479">Metal-binding</keyword>
<comment type="caution">
    <text evidence="6">The sequence shown here is derived from an EMBL/GenBank/DDBJ whole genome shotgun (WGS) entry which is preliminary data.</text>
</comment>
<evidence type="ECO:0000256" key="2">
    <source>
        <dbReference type="ARBA" id="ARBA00022833"/>
    </source>
</evidence>
<accession>A0ABQ6NEZ3</accession>
<name>A0ABQ6NEZ3_9BACL</name>
<evidence type="ECO:0000256" key="1">
    <source>
        <dbReference type="ARBA" id="ARBA00022723"/>
    </source>
</evidence>
<evidence type="ECO:0000313" key="7">
    <source>
        <dbReference type="Proteomes" id="UP001285921"/>
    </source>
</evidence>
<dbReference type="InterPro" id="IPR013149">
    <property type="entry name" value="ADH-like_C"/>
</dbReference>
<dbReference type="Proteomes" id="UP001285921">
    <property type="component" value="Unassembled WGS sequence"/>
</dbReference>
<dbReference type="InterPro" id="IPR013154">
    <property type="entry name" value="ADH-like_N"/>
</dbReference>
<dbReference type="PROSITE" id="PS00059">
    <property type="entry name" value="ADH_ZINC"/>
    <property type="match status" value="1"/>
</dbReference>
<proteinExistence type="inferred from homology"/>
<dbReference type="InterPro" id="IPR002328">
    <property type="entry name" value="ADH_Zn_CS"/>
</dbReference>
<dbReference type="InterPro" id="IPR050129">
    <property type="entry name" value="Zn_alcohol_dh"/>
</dbReference>
<dbReference type="SUPFAM" id="SSF51735">
    <property type="entry name" value="NAD(P)-binding Rossmann-fold domains"/>
    <property type="match status" value="1"/>
</dbReference>
<keyword evidence="2 4" id="KW-0862">Zinc</keyword>
<organism evidence="6 7">
    <name type="scientific">Paenibacillus glycanilyticus</name>
    <dbReference type="NCBI Taxonomy" id="126569"/>
    <lineage>
        <taxon>Bacteria</taxon>
        <taxon>Bacillati</taxon>
        <taxon>Bacillota</taxon>
        <taxon>Bacilli</taxon>
        <taxon>Bacillales</taxon>
        <taxon>Paenibacillaceae</taxon>
        <taxon>Paenibacillus</taxon>
    </lineage>
</organism>
<evidence type="ECO:0000259" key="5">
    <source>
        <dbReference type="SMART" id="SM00829"/>
    </source>
</evidence>
<dbReference type="PANTHER" id="PTHR43401:SF5">
    <property type="entry name" value="ALCOHOL DEHYDROGENASE-RELATED"/>
    <property type="match status" value="1"/>
</dbReference>
<evidence type="ECO:0000256" key="3">
    <source>
        <dbReference type="ARBA" id="ARBA00023002"/>
    </source>
</evidence>
<dbReference type="SMART" id="SM00829">
    <property type="entry name" value="PKS_ER"/>
    <property type="match status" value="1"/>
</dbReference>
<dbReference type="EMBL" id="BTCL01000002">
    <property type="protein sequence ID" value="GMK43617.1"/>
    <property type="molecule type" value="Genomic_DNA"/>
</dbReference>
<evidence type="ECO:0000313" key="6">
    <source>
        <dbReference type="EMBL" id="GMK43617.1"/>
    </source>
</evidence>
<gene>
    <name evidence="6" type="ORF">PghCCS26_07440</name>
</gene>
<dbReference type="InterPro" id="IPR011032">
    <property type="entry name" value="GroES-like_sf"/>
</dbReference>
<feature type="domain" description="Enoyl reductase (ER)" evidence="5">
    <location>
        <begin position="16"/>
        <end position="318"/>
    </location>
</feature>
<dbReference type="Pfam" id="PF00107">
    <property type="entry name" value="ADH_zinc_N"/>
    <property type="match status" value="1"/>
</dbReference>
<reference evidence="6 7" key="1">
    <citation type="submission" date="2023-05" db="EMBL/GenBank/DDBJ databases">
        <title>Draft genome of Paenibacillus sp. CCS26.</title>
        <authorList>
            <person name="Akita H."/>
            <person name="Shinto Y."/>
            <person name="Kimura Z."/>
        </authorList>
    </citation>
    <scope>NUCLEOTIDE SEQUENCE [LARGE SCALE GENOMIC DNA]</scope>
    <source>
        <strain evidence="6 7">CCS26</strain>
    </source>
</reference>
<comment type="similarity">
    <text evidence="4">Belongs to the zinc-containing alcohol dehydrogenase family.</text>
</comment>
<dbReference type="InterPro" id="IPR020843">
    <property type="entry name" value="ER"/>
</dbReference>
<comment type="cofactor">
    <cofactor evidence="4">
        <name>Zn(2+)</name>
        <dbReference type="ChEBI" id="CHEBI:29105"/>
    </cofactor>
</comment>
<sequence length="321" mass="34165">MLKLQATGVCRSDWHGWAGHMKAVLNDDKEHILGHEMSGIVEEVGANIKNFKKGDRVLVPFSQGDGVCPYCLSGHHNVCDNMKMIGFHFNGGFAEYIHIPNADQNLIHLPDGVDFLSASAMGCRFMTAYHGVVAQGDIRPGQWVAVYGTGGVGLSAIQIAAASGANVIAIDISDEKLAFAKSVGAAYTINSKEVNAPQAVQELTKGGADIAIDALGIQETVLNSILSLKKRGRHVQIGLSSNPNGGMTPVPVNLISMKELQLMGSVSMPMPEFPSMLRMVESGLLAPAKLVTKQIALDEINTAFDDMTSYAGVGVTVITKY</sequence>
<dbReference type="SUPFAM" id="SSF50129">
    <property type="entry name" value="GroES-like"/>
    <property type="match status" value="1"/>
</dbReference>
<keyword evidence="3" id="KW-0560">Oxidoreductase</keyword>
<dbReference type="InterPro" id="IPR036291">
    <property type="entry name" value="NAD(P)-bd_dom_sf"/>
</dbReference>
<dbReference type="Pfam" id="PF08240">
    <property type="entry name" value="ADH_N"/>
    <property type="match status" value="1"/>
</dbReference>
<keyword evidence="7" id="KW-1185">Reference proteome</keyword>
<evidence type="ECO:0000256" key="4">
    <source>
        <dbReference type="RuleBase" id="RU361277"/>
    </source>
</evidence>